<evidence type="ECO:0000313" key="3">
    <source>
        <dbReference type="Proteomes" id="UP000515129"/>
    </source>
</evidence>
<keyword evidence="2" id="KW-0732">Signal</keyword>
<sequence>MEMQYLTVVFSLFVCCELSVVLALSNNTTYFTSKNASSYKVREINTDGHERRVTLNKISYGTGKKPKDVLSSTRTTINLTSVNRSYKTTVGAFSRQKDEITYQMDRNRKTKSFLRKMKGEIRVNRRFRRQERVTARNDPDSTCTSGRRRPNIETSASIPKTSIKHRPGGGRYHLVSALFSSSSVVGPELVHDRGPMPRFSVCACPVFVSFSHPEREKRIIPATSVALRLPEIIR</sequence>
<feature type="chain" id="PRO_5028073813" evidence="2">
    <location>
        <begin position="24"/>
        <end position="234"/>
    </location>
</feature>
<dbReference type="KEGG" id="caua:113066983"/>
<reference evidence="4" key="1">
    <citation type="submission" date="2025-08" db="UniProtKB">
        <authorList>
            <consortium name="RefSeq"/>
        </authorList>
    </citation>
    <scope>IDENTIFICATION</scope>
    <source>
        <strain evidence="4">Wakin</strain>
        <tissue evidence="4">Muscle</tissue>
    </source>
</reference>
<dbReference type="RefSeq" id="XP_026094936.1">
    <property type="nucleotide sequence ID" value="XM_026239151.1"/>
</dbReference>
<dbReference type="Proteomes" id="UP000515129">
    <property type="component" value="Chromosome 50"/>
</dbReference>
<dbReference type="GeneID" id="113066983"/>
<proteinExistence type="predicted"/>
<feature type="signal peptide" evidence="2">
    <location>
        <begin position="1"/>
        <end position="23"/>
    </location>
</feature>
<protein>
    <submittedName>
        <fullName evidence="4">Uncharacterized protein LOC113066983</fullName>
    </submittedName>
</protein>
<name>A0A6P6MG54_CARAU</name>
<evidence type="ECO:0000256" key="1">
    <source>
        <dbReference type="SAM" id="MobiDB-lite"/>
    </source>
</evidence>
<gene>
    <name evidence="4" type="primary">LOC113066983</name>
</gene>
<accession>A0A6P6MG54</accession>
<feature type="region of interest" description="Disordered" evidence="1">
    <location>
        <begin position="131"/>
        <end position="152"/>
    </location>
</feature>
<evidence type="ECO:0000313" key="4">
    <source>
        <dbReference type="RefSeq" id="XP_026094936.1"/>
    </source>
</evidence>
<dbReference type="AlphaFoldDB" id="A0A6P6MG54"/>
<evidence type="ECO:0000256" key="2">
    <source>
        <dbReference type="SAM" id="SignalP"/>
    </source>
</evidence>
<keyword evidence="3" id="KW-1185">Reference proteome</keyword>
<organism evidence="3 4">
    <name type="scientific">Carassius auratus</name>
    <name type="common">Goldfish</name>
    <dbReference type="NCBI Taxonomy" id="7957"/>
    <lineage>
        <taxon>Eukaryota</taxon>
        <taxon>Metazoa</taxon>
        <taxon>Chordata</taxon>
        <taxon>Craniata</taxon>
        <taxon>Vertebrata</taxon>
        <taxon>Euteleostomi</taxon>
        <taxon>Actinopterygii</taxon>
        <taxon>Neopterygii</taxon>
        <taxon>Teleostei</taxon>
        <taxon>Ostariophysi</taxon>
        <taxon>Cypriniformes</taxon>
        <taxon>Cyprinidae</taxon>
        <taxon>Cyprininae</taxon>
        <taxon>Carassius</taxon>
    </lineage>
</organism>